<feature type="region of interest" description="Disordered" evidence="1">
    <location>
        <begin position="167"/>
        <end position="186"/>
    </location>
</feature>
<feature type="compositionally biased region" description="Low complexity" evidence="1">
    <location>
        <begin position="98"/>
        <end position="113"/>
    </location>
</feature>
<evidence type="ECO:0008006" key="4">
    <source>
        <dbReference type="Google" id="ProtNLM"/>
    </source>
</evidence>
<accession>A0A0E0AGH6</accession>
<protein>
    <recommendedName>
        <fullName evidence="4">No apical meristem-associated C-terminal domain-containing protein</fullName>
    </recommendedName>
</protein>
<dbReference type="EnsemblPlants" id="OGLUM07G04610.1">
    <property type="protein sequence ID" value="OGLUM07G04610.1"/>
    <property type="gene ID" value="OGLUM07G04610"/>
</dbReference>
<reference evidence="2" key="1">
    <citation type="submission" date="2015-04" db="UniProtKB">
        <authorList>
            <consortium name="EnsemblPlants"/>
        </authorList>
    </citation>
    <scope>IDENTIFICATION</scope>
</reference>
<name>A0A0E0AGH6_9ORYZ</name>
<evidence type="ECO:0000313" key="2">
    <source>
        <dbReference type="EnsemblPlants" id="OGLUM07G04610.1"/>
    </source>
</evidence>
<reference evidence="2" key="2">
    <citation type="submission" date="2018-05" db="EMBL/GenBank/DDBJ databases">
        <title>OgluRS3 (Oryza glumaepatula Reference Sequence Version 3).</title>
        <authorList>
            <person name="Zhang J."/>
            <person name="Kudrna D."/>
            <person name="Lee S."/>
            <person name="Talag J."/>
            <person name="Welchert J."/>
            <person name="Wing R.A."/>
        </authorList>
    </citation>
    <scope>NUCLEOTIDE SEQUENCE [LARGE SCALE GENOMIC DNA]</scope>
</reference>
<dbReference type="Gramene" id="OGLUM07G04610.1">
    <property type="protein sequence ID" value="OGLUM07G04610.1"/>
    <property type="gene ID" value="OGLUM07G04610"/>
</dbReference>
<dbReference type="HOGENOM" id="CLU_1020750_0_0_1"/>
<sequence>MVQNHPIQRLTLPHVSPSSPPRTPSPHARNHAAQRRSLAPSPPGGNRRRSSSAVRTTIAPRAPPYREKSPRRRPPSSPPPIALHRAPIAATPSLSLRSPPQSIPSRDSSSSTPTPNPPPPTPPPPPSTPTPVAVWRTAASLSPSDLEFFSPLPLRRLPAAAASTDIADPVSRRCPSTAEVSSDSVSTGITAAAAAVPPPPKSSRIAGLLQQTALATSSSASASTAADTEPRRQKWINLEKNKFELKRMVEEDKLLRTDTSAMCIEEQEYYQNS</sequence>
<feature type="compositionally biased region" description="Pro residues" evidence="1">
    <location>
        <begin position="114"/>
        <end position="129"/>
    </location>
</feature>
<keyword evidence="3" id="KW-1185">Reference proteome</keyword>
<feature type="region of interest" description="Disordered" evidence="1">
    <location>
        <begin position="1"/>
        <end position="138"/>
    </location>
</feature>
<dbReference type="Proteomes" id="UP000026961">
    <property type="component" value="Chromosome 7"/>
</dbReference>
<evidence type="ECO:0000256" key="1">
    <source>
        <dbReference type="SAM" id="MobiDB-lite"/>
    </source>
</evidence>
<organism evidence="2">
    <name type="scientific">Oryza glumipatula</name>
    <dbReference type="NCBI Taxonomy" id="40148"/>
    <lineage>
        <taxon>Eukaryota</taxon>
        <taxon>Viridiplantae</taxon>
        <taxon>Streptophyta</taxon>
        <taxon>Embryophyta</taxon>
        <taxon>Tracheophyta</taxon>
        <taxon>Spermatophyta</taxon>
        <taxon>Magnoliopsida</taxon>
        <taxon>Liliopsida</taxon>
        <taxon>Poales</taxon>
        <taxon>Poaceae</taxon>
        <taxon>BOP clade</taxon>
        <taxon>Oryzoideae</taxon>
        <taxon>Oryzeae</taxon>
        <taxon>Oryzinae</taxon>
        <taxon>Oryza</taxon>
    </lineage>
</organism>
<evidence type="ECO:0000313" key="3">
    <source>
        <dbReference type="Proteomes" id="UP000026961"/>
    </source>
</evidence>
<dbReference type="AlphaFoldDB" id="A0A0E0AGH6"/>
<proteinExistence type="predicted"/>